<keyword evidence="1" id="KW-0378">Hydrolase</keyword>
<organism evidence="1 2">
    <name type="scientific">Hygrophoropsis aurantiaca</name>
    <dbReference type="NCBI Taxonomy" id="72124"/>
    <lineage>
        <taxon>Eukaryota</taxon>
        <taxon>Fungi</taxon>
        <taxon>Dikarya</taxon>
        <taxon>Basidiomycota</taxon>
        <taxon>Agaricomycotina</taxon>
        <taxon>Agaricomycetes</taxon>
        <taxon>Agaricomycetidae</taxon>
        <taxon>Boletales</taxon>
        <taxon>Coniophorineae</taxon>
        <taxon>Hygrophoropsidaceae</taxon>
        <taxon>Hygrophoropsis</taxon>
    </lineage>
</organism>
<protein>
    <submittedName>
        <fullName evidence="1">P-loop containing nucleoside triphosphate hydrolase protein</fullName>
    </submittedName>
</protein>
<comment type="caution">
    <text evidence="1">The sequence shown here is derived from an EMBL/GenBank/DDBJ whole genome shotgun (WGS) entry which is preliminary data.</text>
</comment>
<accession>A0ACB7ZSK6</accession>
<reference evidence="1" key="1">
    <citation type="journal article" date="2021" name="New Phytol.">
        <title>Evolutionary innovations through gain and loss of genes in the ectomycorrhizal Boletales.</title>
        <authorList>
            <person name="Wu G."/>
            <person name="Miyauchi S."/>
            <person name="Morin E."/>
            <person name="Kuo A."/>
            <person name="Drula E."/>
            <person name="Varga T."/>
            <person name="Kohler A."/>
            <person name="Feng B."/>
            <person name="Cao Y."/>
            <person name="Lipzen A."/>
            <person name="Daum C."/>
            <person name="Hundley H."/>
            <person name="Pangilinan J."/>
            <person name="Johnson J."/>
            <person name="Barry K."/>
            <person name="LaButti K."/>
            <person name="Ng V."/>
            <person name="Ahrendt S."/>
            <person name="Min B."/>
            <person name="Choi I.G."/>
            <person name="Park H."/>
            <person name="Plett J.M."/>
            <person name="Magnuson J."/>
            <person name="Spatafora J.W."/>
            <person name="Nagy L.G."/>
            <person name="Henrissat B."/>
            <person name="Grigoriev I.V."/>
            <person name="Yang Z.L."/>
            <person name="Xu J."/>
            <person name="Martin F.M."/>
        </authorList>
    </citation>
    <scope>NUCLEOTIDE SEQUENCE</scope>
    <source>
        <strain evidence="1">ATCC 28755</strain>
    </source>
</reference>
<gene>
    <name evidence="1" type="ORF">BJ138DRAFT_1138604</name>
</gene>
<evidence type="ECO:0000313" key="1">
    <source>
        <dbReference type="EMBL" id="KAH7904134.1"/>
    </source>
</evidence>
<evidence type="ECO:0000313" key="2">
    <source>
        <dbReference type="Proteomes" id="UP000790377"/>
    </source>
</evidence>
<dbReference type="EMBL" id="MU268594">
    <property type="protein sequence ID" value="KAH7904134.1"/>
    <property type="molecule type" value="Genomic_DNA"/>
</dbReference>
<sequence>MGPTGAGKSTFINTVAGKTDATLVGHGLTSCTSALQHVIVPHPTDPGRRIVFVDTPGFNDTNIDDYDILERISAWLAKSYSNRVKVSAVLYLHDITMNRMTGASKKTLNLFQHLCGEKASKGVFFVTTRWGPASSVDEEKREDELKETFFSSMLGHGATCERFLLSHESAWAIVNLVINKGALVEALQIQEELVDLKKRLQETSAGAALYEQLQKICDENVQRLKRSMSEEEIRKLKETNKAISAQLEALKVPLSTKFKRVFEIDAPDTDITQEFQNIDIIPDVRDTDIIIL</sequence>
<proteinExistence type="predicted"/>
<keyword evidence="2" id="KW-1185">Reference proteome</keyword>
<name>A0ACB7ZSK6_9AGAM</name>
<dbReference type="Proteomes" id="UP000790377">
    <property type="component" value="Unassembled WGS sequence"/>
</dbReference>